<dbReference type="GO" id="GO:0016853">
    <property type="term" value="F:isomerase activity"/>
    <property type="evidence" value="ECO:0007669"/>
    <property type="project" value="InterPro"/>
</dbReference>
<dbReference type="Pfam" id="PF02502">
    <property type="entry name" value="LacAB_rpiB"/>
    <property type="match status" value="1"/>
</dbReference>
<protein>
    <recommendedName>
        <fullName evidence="2">Ribose-5-phosphate isomerase</fullName>
    </recommendedName>
</protein>
<dbReference type="Gene3D" id="3.40.1400.10">
    <property type="entry name" value="Sugar-phosphate isomerase, RpiB/LacA/LacB"/>
    <property type="match status" value="1"/>
</dbReference>
<reference evidence="1" key="1">
    <citation type="journal article" date="2015" name="Nature">
        <title>Complex archaea that bridge the gap between prokaryotes and eukaryotes.</title>
        <authorList>
            <person name="Spang A."/>
            <person name="Saw J.H."/>
            <person name="Jorgensen S.L."/>
            <person name="Zaremba-Niedzwiedzka K."/>
            <person name="Martijn J."/>
            <person name="Lind A.E."/>
            <person name="van Eijk R."/>
            <person name="Schleper C."/>
            <person name="Guy L."/>
            <person name="Ettema T.J."/>
        </authorList>
    </citation>
    <scope>NUCLEOTIDE SEQUENCE</scope>
</reference>
<gene>
    <name evidence="1" type="ORF">LCGC14_2686580</name>
</gene>
<dbReference type="SUPFAM" id="SSF89623">
    <property type="entry name" value="Ribose/Galactose isomerase RpiB/AlsB"/>
    <property type="match status" value="1"/>
</dbReference>
<dbReference type="InterPro" id="IPR003500">
    <property type="entry name" value="RpiB_LacA_LacB"/>
</dbReference>
<dbReference type="GO" id="GO:0005975">
    <property type="term" value="P:carbohydrate metabolic process"/>
    <property type="evidence" value="ECO:0007669"/>
    <property type="project" value="InterPro"/>
</dbReference>
<sequence>MKIAVGNDHRGFEAKQRIKAIISQLGHECIDFGSADSNPVDYPDPAYSAAMAVSTDSNRPLFTCVCAQANTRRD</sequence>
<dbReference type="AlphaFoldDB" id="A0A0F9CBH1"/>
<evidence type="ECO:0000313" key="1">
    <source>
        <dbReference type="EMBL" id="KKK94066.1"/>
    </source>
</evidence>
<organism evidence="1">
    <name type="scientific">marine sediment metagenome</name>
    <dbReference type="NCBI Taxonomy" id="412755"/>
    <lineage>
        <taxon>unclassified sequences</taxon>
        <taxon>metagenomes</taxon>
        <taxon>ecological metagenomes</taxon>
    </lineage>
</organism>
<proteinExistence type="predicted"/>
<accession>A0A0F9CBH1</accession>
<comment type="caution">
    <text evidence="1">The sequence shown here is derived from an EMBL/GenBank/DDBJ whole genome shotgun (WGS) entry which is preliminary data.</text>
</comment>
<dbReference type="InterPro" id="IPR036569">
    <property type="entry name" value="RpiB_LacA_LacB_sf"/>
</dbReference>
<evidence type="ECO:0008006" key="2">
    <source>
        <dbReference type="Google" id="ProtNLM"/>
    </source>
</evidence>
<name>A0A0F9CBH1_9ZZZZ</name>
<dbReference type="EMBL" id="LAZR01047506">
    <property type="protein sequence ID" value="KKK94066.1"/>
    <property type="molecule type" value="Genomic_DNA"/>
</dbReference>